<dbReference type="HAMAP" id="MF_01576">
    <property type="entry name" value="THF_DHG_CYH"/>
    <property type="match status" value="1"/>
</dbReference>
<keyword evidence="9 12" id="KW-0368">Histidine biosynthesis</keyword>
<dbReference type="SUPFAM" id="SSF53223">
    <property type="entry name" value="Aminoacid dehydrogenase-like, N-terminal domain"/>
    <property type="match status" value="1"/>
</dbReference>
<evidence type="ECO:0000256" key="1">
    <source>
        <dbReference type="ARBA" id="ARBA00004777"/>
    </source>
</evidence>
<comment type="caution">
    <text evidence="12">Lacks conserved residue(s) required for the propagation of feature annotation.</text>
</comment>
<keyword evidence="4 12" id="KW-0028">Amino-acid biosynthesis</keyword>
<dbReference type="CDD" id="cd01080">
    <property type="entry name" value="NAD_bind_m-THF_DH_Cyclohyd"/>
    <property type="match status" value="1"/>
</dbReference>
<comment type="function">
    <text evidence="12">Catalyzes the oxidation of 5,10-methylenetetrahydrofolate to 5,10-methenyltetrahydrofolate and then the hydrolysis of 5,10-methenyltetrahydrofolate to 10-formyltetrahydrofolate.</text>
</comment>
<dbReference type="GO" id="GO:0006164">
    <property type="term" value="P:purine nucleotide biosynthetic process"/>
    <property type="evidence" value="ECO:0007669"/>
    <property type="project" value="UniProtKB-KW"/>
</dbReference>
<dbReference type="GO" id="GO:0035999">
    <property type="term" value="P:tetrahydrofolate interconversion"/>
    <property type="evidence" value="ECO:0007669"/>
    <property type="project" value="UniProtKB-UniRule"/>
</dbReference>
<dbReference type="Pfam" id="PF02882">
    <property type="entry name" value="THF_DHG_CYH_C"/>
    <property type="match status" value="1"/>
</dbReference>
<evidence type="ECO:0000256" key="5">
    <source>
        <dbReference type="ARBA" id="ARBA00022755"/>
    </source>
</evidence>
<reference evidence="16" key="1">
    <citation type="submission" date="2017-04" db="EMBL/GenBank/DDBJ databases">
        <authorList>
            <person name="Varghese N."/>
            <person name="Submissions S."/>
        </authorList>
    </citation>
    <scope>NUCLEOTIDE SEQUENCE [LARGE SCALE GENOMIC DNA]</scope>
    <source>
        <strain evidence="16">RKEM611</strain>
    </source>
</reference>
<evidence type="ECO:0000313" key="16">
    <source>
        <dbReference type="Proteomes" id="UP000192907"/>
    </source>
</evidence>
<dbReference type="InterPro" id="IPR020867">
    <property type="entry name" value="THF_DH/CycHdrlase_CS"/>
</dbReference>
<keyword evidence="11 12" id="KW-0511">Multifunctional enzyme</keyword>
<dbReference type="OrthoDB" id="5289895at2"/>
<dbReference type="SUPFAM" id="SSF51735">
    <property type="entry name" value="NAD(P)-binding Rossmann-fold domains"/>
    <property type="match status" value="1"/>
</dbReference>
<dbReference type="FunFam" id="3.40.50.10860:FF:000005">
    <property type="entry name" value="C-1-tetrahydrofolate synthase, cytoplasmic, putative"/>
    <property type="match status" value="1"/>
</dbReference>
<evidence type="ECO:0000256" key="9">
    <source>
        <dbReference type="ARBA" id="ARBA00023102"/>
    </source>
</evidence>
<comment type="catalytic activity">
    <reaction evidence="12">
        <text>(6R)-5,10-methylene-5,6,7,8-tetrahydrofolate + NADP(+) = (6R)-5,10-methenyltetrahydrofolate + NADPH</text>
        <dbReference type="Rhea" id="RHEA:22812"/>
        <dbReference type="ChEBI" id="CHEBI:15636"/>
        <dbReference type="ChEBI" id="CHEBI:57455"/>
        <dbReference type="ChEBI" id="CHEBI:57783"/>
        <dbReference type="ChEBI" id="CHEBI:58349"/>
        <dbReference type="EC" id="1.5.1.5"/>
    </reaction>
</comment>
<evidence type="ECO:0000256" key="12">
    <source>
        <dbReference type="HAMAP-Rule" id="MF_01576"/>
    </source>
</evidence>
<accession>A0A1Y6CCL3</accession>
<evidence type="ECO:0000313" key="15">
    <source>
        <dbReference type="EMBL" id="SMF45920.1"/>
    </source>
</evidence>
<keyword evidence="16" id="KW-1185">Reference proteome</keyword>
<dbReference type="GO" id="GO:0005829">
    <property type="term" value="C:cytosol"/>
    <property type="evidence" value="ECO:0007669"/>
    <property type="project" value="TreeGrafter"/>
</dbReference>
<dbReference type="PRINTS" id="PR00085">
    <property type="entry name" value="THFDHDRGNASE"/>
</dbReference>
<name>A0A1Y6CCL3_9BACT</name>
<evidence type="ECO:0000259" key="13">
    <source>
        <dbReference type="Pfam" id="PF00763"/>
    </source>
</evidence>
<dbReference type="InterPro" id="IPR020631">
    <property type="entry name" value="THF_DH/CycHdrlase_NAD-bd_dom"/>
</dbReference>
<comment type="similarity">
    <text evidence="12">Belongs to the tetrahydrofolate dehydrogenase/cyclohydrolase family.</text>
</comment>
<gene>
    <name evidence="12" type="primary">folD</name>
    <name evidence="15" type="ORF">SAMN06296036_1146</name>
</gene>
<evidence type="ECO:0000259" key="14">
    <source>
        <dbReference type="Pfam" id="PF02882"/>
    </source>
</evidence>
<organism evidence="15 16">
    <name type="scientific">Pseudobacteriovorax antillogorgiicola</name>
    <dbReference type="NCBI Taxonomy" id="1513793"/>
    <lineage>
        <taxon>Bacteria</taxon>
        <taxon>Pseudomonadati</taxon>
        <taxon>Bdellovibrionota</taxon>
        <taxon>Oligoflexia</taxon>
        <taxon>Oligoflexales</taxon>
        <taxon>Pseudobacteriovoracaceae</taxon>
        <taxon>Pseudobacteriovorax</taxon>
    </lineage>
</organism>
<evidence type="ECO:0000256" key="6">
    <source>
        <dbReference type="ARBA" id="ARBA00022801"/>
    </source>
</evidence>
<dbReference type="PANTHER" id="PTHR48099:SF5">
    <property type="entry name" value="C-1-TETRAHYDROFOLATE SYNTHASE, CYTOPLASMIC"/>
    <property type="match status" value="1"/>
</dbReference>
<keyword evidence="3 12" id="KW-0554">One-carbon metabolism</keyword>
<dbReference type="UniPathway" id="UPA00193"/>
<dbReference type="Proteomes" id="UP000192907">
    <property type="component" value="Unassembled WGS sequence"/>
</dbReference>
<evidence type="ECO:0000256" key="10">
    <source>
        <dbReference type="ARBA" id="ARBA00023167"/>
    </source>
</evidence>
<comment type="pathway">
    <text evidence="1 12">One-carbon metabolism; tetrahydrofolate interconversion.</text>
</comment>
<dbReference type="InterPro" id="IPR000672">
    <property type="entry name" value="THF_DH/CycHdrlase"/>
</dbReference>
<comment type="catalytic activity">
    <reaction evidence="12">
        <text>(6R)-5,10-methenyltetrahydrofolate + H2O = (6R)-10-formyltetrahydrofolate + H(+)</text>
        <dbReference type="Rhea" id="RHEA:23700"/>
        <dbReference type="ChEBI" id="CHEBI:15377"/>
        <dbReference type="ChEBI" id="CHEBI:15378"/>
        <dbReference type="ChEBI" id="CHEBI:57455"/>
        <dbReference type="ChEBI" id="CHEBI:195366"/>
        <dbReference type="EC" id="3.5.4.9"/>
    </reaction>
</comment>
<evidence type="ECO:0000256" key="3">
    <source>
        <dbReference type="ARBA" id="ARBA00022563"/>
    </source>
</evidence>
<dbReference type="PANTHER" id="PTHR48099">
    <property type="entry name" value="C-1-TETRAHYDROFOLATE SYNTHASE, CYTOPLASMIC-RELATED"/>
    <property type="match status" value="1"/>
</dbReference>
<dbReference type="Gene3D" id="3.40.50.720">
    <property type="entry name" value="NAD(P)-binding Rossmann-like Domain"/>
    <property type="match status" value="1"/>
</dbReference>
<dbReference type="EMBL" id="FWZT01000014">
    <property type="protein sequence ID" value="SMF45920.1"/>
    <property type="molecule type" value="Genomic_DNA"/>
</dbReference>
<dbReference type="STRING" id="1513793.SAMN06296036_1146"/>
<dbReference type="InterPro" id="IPR020630">
    <property type="entry name" value="THF_DH/CycHdrlase_cat_dom"/>
</dbReference>
<keyword evidence="5 12" id="KW-0658">Purine biosynthesis</keyword>
<dbReference type="EC" id="1.5.1.5" evidence="12"/>
<dbReference type="EC" id="3.5.4.9" evidence="12"/>
<dbReference type="GO" id="GO:0000105">
    <property type="term" value="P:L-histidine biosynthetic process"/>
    <property type="evidence" value="ECO:0007669"/>
    <property type="project" value="UniProtKB-KW"/>
</dbReference>
<dbReference type="InterPro" id="IPR036291">
    <property type="entry name" value="NAD(P)-bd_dom_sf"/>
</dbReference>
<keyword evidence="8 12" id="KW-0560">Oxidoreductase</keyword>
<sequence length="283" mass="29950">MSAKVIDGKAIAQNIRLSIKEQIEKIREDGKRAPCLAVILVGNDPASEVYVGHKKKACASIGIESRSLELPGDISQDELSKHVKALNDDPAIDGILLQLPLPKHLIPEIAIDLIDPDKDVDGLTAMNQGLLVWKRPGLVSCTPAGVMELIRSTGVKVEGARAVVMGRSVLVGAPIATMLCNAGATVNCLNSKTVNGPELTRQADILVVATGVHRLVRGDHIKPGAVVIDVGMHRHDGKLSGDVVYDEAKDVAGHITPVPGGVGPMTIAMLMRNCLTAYSKNNL</sequence>
<keyword evidence="6 12" id="KW-0378">Hydrolase</keyword>
<evidence type="ECO:0000256" key="7">
    <source>
        <dbReference type="ARBA" id="ARBA00022857"/>
    </source>
</evidence>
<dbReference type="GO" id="GO:0009086">
    <property type="term" value="P:methionine biosynthetic process"/>
    <property type="evidence" value="ECO:0007669"/>
    <property type="project" value="UniProtKB-KW"/>
</dbReference>
<dbReference type="GO" id="GO:0004477">
    <property type="term" value="F:methenyltetrahydrofolate cyclohydrolase activity"/>
    <property type="evidence" value="ECO:0007669"/>
    <property type="project" value="UniProtKB-UniRule"/>
</dbReference>
<dbReference type="Pfam" id="PF00763">
    <property type="entry name" value="THF_DHG_CYH"/>
    <property type="match status" value="1"/>
</dbReference>
<comment type="subunit">
    <text evidence="2 12">Homodimer.</text>
</comment>
<evidence type="ECO:0000256" key="11">
    <source>
        <dbReference type="ARBA" id="ARBA00023268"/>
    </source>
</evidence>
<dbReference type="Gene3D" id="3.40.50.10860">
    <property type="entry name" value="Leucine Dehydrogenase, chain A, domain 1"/>
    <property type="match status" value="1"/>
</dbReference>
<feature type="domain" description="Tetrahydrofolate dehydrogenase/cyclohydrolase catalytic" evidence="13">
    <location>
        <begin position="6"/>
        <end position="121"/>
    </location>
</feature>
<proteinExistence type="inferred from homology"/>
<evidence type="ECO:0000256" key="2">
    <source>
        <dbReference type="ARBA" id="ARBA00011738"/>
    </source>
</evidence>
<feature type="binding site" evidence="12">
    <location>
        <begin position="166"/>
        <end position="168"/>
    </location>
    <ligand>
        <name>NADP(+)</name>
        <dbReference type="ChEBI" id="CHEBI:58349"/>
    </ligand>
</feature>
<dbReference type="NCBIfam" id="NF010783">
    <property type="entry name" value="PRK14186.1"/>
    <property type="match status" value="1"/>
</dbReference>
<dbReference type="RefSeq" id="WP_132321594.1">
    <property type="nucleotide sequence ID" value="NZ_FWZT01000014.1"/>
</dbReference>
<dbReference type="AlphaFoldDB" id="A0A1Y6CCL3"/>
<feature type="domain" description="Tetrahydrofolate dehydrogenase/cyclohydrolase NAD(P)-binding" evidence="14">
    <location>
        <begin position="140"/>
        <end position="281"/>
    </location>
</feature>
<protein>
    <recommendedName>
        <fullName evidence="12">Bifunctional protein FolD</fullName>
    </recommendedName>
    <domain>
        <recommendedName>
            <fullName evidence="12">Methylenetetrahydrofolate dehydrogenase</fullName>
            <ecNumber evidence="12">1.5.1.5</ecNumber>
        </recommendedName>
    </domain>
    <domain>
        <recommendedName>
            <fullName evidence="12">Methenyltetrahydrofolate cyclohydrolase</fullName>
            <ecNumber evidence="12">3.5.4.9</ecNumber>
        </recommendedName>
    </domain>
</protein>
<keyword evidence="10 12" id="KW-0486">Methionine biosynthesis</keyword>
<evidence type="ECO:0000256" key="4">
    <source>
        <dbReference type="ARBA" id="ARBA00022605"/>
    </source>
</evidence>
<dbReference type="GO" id="GO:0004488">
    <property type="term" value="F:methylenetetrahydrofolate dehydrogenase (NADP+) activity"/>
    <property type="evidence" value="ECO:0007669"/>
    <property type="project" value="UniProtKB-UniRule"/>
</dbReference>
<evidence type="ECO:0000256" key="8">
    <source>
        <dbReference type="ARBA" id="ARBA00023002"/>
    </source>
</evidence>
<keyword evidence="7 12" id="KW-0521">NADP</keyword>
<dbReference type="PROSITE" id="PS00767">
    <property type="entry name" value="THF_DHG_CYH_2"/>
    <property type="match status" value="1"/>
</dbReference>
<dbReference type="FunFam" id="3.40.50.720:FF:000006">
    <property type="entry name" value="Bifunctional protein FolD"/>
    <property type="match status" value="1"/>
</dbReference>
<dbReference type="InterPro" id="IPR046346">
    <property type="entry name" value="Aminoacid_DH-like_N_sf"/>
</dbReference>